<dbReference type="PANTHER" id="PTHR21261:SF3">
    <property type="entry name" value="BEATEN PATH VII"/>
    <property type="match status" value="1"/>
</dbReference>
<sequence length="231" mass="25849">AKLPDRNFSFLLYVILLIILFFLFQKSQSNQNQVVLSKLDFSASGTYSCVVSMETPIFTKDSDSRDLTIIGPVVAFRFNSSSPKLSLVAKERPVKSPTIAELRSRELELNLNEPQRENPVIKFNKNTYEIGEVLEANCTSAPARPPPHITWLINDEKVMDTLTKSFSNGVKHGHGYFDQRALSIKQLSIEVSELHVGDDGTLRLTCMSTIPGYVNNMDSYADIRTATAQSK</sequence>
<evidence type="ECO:0000313" key="5">
    <source>
        <dbReference type="Proteomes" id="UP001162164"/>
    </source>
</evidence>
<dbReference type="InterPro" id="IPR013783">
    <property type="entry name" value="Ig-like_fold"/>
</dbReference>
<comment type="caution">
    <text evidence="4">The sequence shown here is derived from an EMBL/GenBank/DDBJ whole genome shotgun (WGS) entry which is preliminary data.</text>
</comment>
<feature type="non-terminal residue" evidence="4">
    <location>
        <position position="1"/>
    </location>
</feature>
<dbReference type="InterPro" id="IPR013162">
    <property type="entry name" value="CD80_C2-set"/>
</dbReference>
<keyword evidence="2" id="KW-1133">Transmembrane helix</keyword>
<protein>
    <recommendedName>
        <fullName evidence="3">CD80-like immunoglobulin C2-set domain-containing protein</fullName>
    </recommendedName>
</protein>
<accession>A0ABQ9J5A1</accession>
<keyword evidence="2" id="KW-0472">Membrane</keyword>
<dbReference type="Proteomes" id="UP001162164">
    <property type="component" value="Unassembled WGS sequence"/>
</dbReference>
<organism evidence="4 5">
    <name type="scientific">Molorchus minor</name>
    <dbReference type="NCBI Taxonomy" id="1323400"/>
    <lineage>
        <taxon>Eukaryota</taxon>
        <taxon>Metazoa</taxon>
        <taxon>Ecdysozoa</taxon>
        <taxon>Arthropoda</taxon>
        <taxon>Hexapoda</taxon>
        <taxon>Insecta</taxon>
        <taxon>Pterygota</taxon>
        <taxon>Neoptera</taxon>
        <taxon>Endopterygota</taxon>
        <taxon>Coleoptera</taxon>
        <taxon>Polyphaga</taxon>
        <taxon>Cucujiformia</taxon>
        <taxon>Chrysomeloidea</taxon>
        <taxon>Cerambycidae</taxon>
        <taxon>Lamiinae</taxon>
        <taxon>Monochamini</taxon>
        <taxon>Molorchus</taxon>
    </lineage>
</organism>
<keyword evidence="1" id="KW-1015">Disulfide bond</keyword>
<keyword evidence="5" id="KW-1185">Reference proteome</keyword>
<keyword evidence="2" id="KW-0812">Transmembrane</keyword>
<reference evidence="4" key="1">
    <citation type="journal article" date="2023" name="Insect Mol. Biol.">
        <title>Genome sequencing provides insights into the evolution of gene families encoding plant cell wall-degrading enzymes in longhorned beetles.</title>
        <authorList>
            <person name="Shin N.R."/>
            <person name="Okamura Y."/>
            <person name="Kirsch R."/>
            <person name="Pauchet Y."/>
        </authorList>
    </citation>
    <scope>NUCLEOTIDE SEQUENCE</scope>
    <source>
        <strain evidence="4">MMC_N1</strain>
    </source>
</reference>
<evidence type="ECO:0000313" key="4">
    <source>
        <dbReference type="EMBL" id="KAJ8973034.1"/>
    </source>
</evidence>
<feature type="transmembrane region" description="Helical" evidence="2">
    <location>
        <begin position="7"/>
        <end position="24"/>
    </location>
</feature>
<evidence type="ECO:0000259" key="3">
    <source>
        <dbReference type="Pfam" id="PF08205"/>
    </source>
</evidence>
<evidence type="ECO:0000256" key="2">
    <source>
        <dbReference type="SAM" id="Phobius"/>
    </source>
</evidence>
<proteinExistence type="predicted"/>
<dbReference type="Pfam" id="PF08205">
    <property type="entry name" value="C2-set_2"/>
    <property type="match status" value="1"/>
</dbReference>
<name>A0ABQ9J5A1_9CUCU</name>
<dbReference type="EMBL" id="JAPWTJ010001253">
    <property type="protein sequence ID" value="KAJ8973034.1"/>
    <property type="molecule type" value="Genomic_DNA"/>
</dbReference>
<dbReference type="PANTHER" id="PTHR21261">
    <property type="entry name" value="BEAT PROTEIN"/>
    <property type="match status" value="1"/>
</dbReference>
<feature type="domain" description="CD80-like immunoglobulin C2-set" evidence="3">
    <location>
        <begin position="127"/>
        <end position="167"/>
    </location>
</feature>
<gene>
    <name evidence="4" type="ORF">NQ317_009207</name>
</gene>
<evidence type="ECO:0000256" key="1">
    <source>
        <dbReference type="ARBA" id="ARBA00023157"/>
    </source>
</evidence>
<dbReference type="Gene3D" id="2.60.40.10">
    <property type="entry name" value="Immunoglobulins"/>
    <property type="match status" value="1"/>
</dbReference>